<name>A0ABQ5I2V6_9ASTR</name>
<dbReference type="Pfam" id="PF13966">
    <property type="entry name" value="zf-RVT"/>
    <property type="match status" value="1"/>
</dbReference>
<proteinExistence type="predicted"/>
<dbReference type="InterPro" id="IPR000477">
    <property type="entry name" value="RT_dom"/>
</dbReference>
<dbReference type="Pfam" id="PF00078">
    <property type="entry name" value="RVT_1"/>
    <property type="match status" value="1"/>
</dbReference>
<keyword evidence="2" id="KW-0548">Nucleotidyltransferase</keyword>
<keyword evidence="2" id="KW-0808">Transferase</keyword>
<dbReference type="PANTHER" id="PTHR33116">
    <property type="entry name" value="REVERSE TRANSCRIPTASE ZINC-BINDING DOMAIN-CONTAINING PROTEIN-RELATED-RELATED"/>
    <property type="match status" value="1"/>
</dbReference>
<dbReference type="EMBL" id="BQNB010020296">
    <property type="protein sequence ID" value="GJT94434.1"/>
    <property type="molecule type" value="Genomic_DNA"/>
</dbReference>
<accession>A0ABQ5I2V6</accession>
<evidence type="ECO:0000313" key="2">
    <source>
        <dbReference type="EMBL" id="GJT94434.1"/>
    </source>
</evidence>
<protein>
    <submittedName>
        <fullName evidence="2">RNA-directed DNA polymerase, eukaryota, reverse transcriptase zinc-binding domain protein</fullName>
    </submittedName>
</protein>
<dbReference type="PROSITE" id="PS50878">
    <property type="entry name" value="RT_POL"/>
    <property type="match status" value="1"/>
</dbReference>
<evidence type="ECO:0000313" key="3">
    <source>
        <dbReference type="Proteomes" id="UP001151760"/>
    </source>
</evidence>
<gene>
    <name evidence="2" type="ORF">Tco_1089952</name>
</gene>
<dbReference type="PANTHER" id="PTHR33116:SF84">
    <property type="entry name" value="RNA-DIRECTED DNA POLYMERASE"/>
    <property type="match status" value="1"/>
</dbReference>
<evidence type="ECO:0000259" key="1">
    <source>
        <dbReference type="PROSITE" id="PS50878"/>
    </source>
</evidence>
<dbReference type="InterPro" id="IPR043502">
    <property type="entry name" value="DNA/RNA_pol_sf"/>
</dbReference>
<reference evidence="2" key="1">
    <citation type="journal article" date="2022" name="Int. J. Mol. Sci.">
        <title>Draft Genome of Tanacetum Coccineum: Genomic Comparison of Closely Related Tanacetum-Family Plants.</title>
        <authorList>
            <person name="Yamashiro T."/>
            <person name="Shiraishi A."/>
            <person name="Nakayama K."/>
            <person name="Satake H."/>
        </authorList>
    </citation>
    <scope>NUCLEOTIDE SEQUENCE</scope>
</reference>
<dbReference type="CDD" id="cd01650">
    <property type="entry name" value="RT_nLTR_like"/>
    <property type="match status" value="1"/>
</dbReference>
<dbReference type="InterPro" id="IPR026960">
    <property type="entry name" value="RVT-Znf"/>
</dbReference>
<dbReference type="GO" id="GO:0003964">
    <property type="term" value="F:RNA-directed DNA polymerase activity"/>
    <property type="evidence" value="ECO:0007669"/>
    <property type="project" value="UniProtKB-KW"/>
</dbReference>
<dbReference type="Proteomes" id="UP001151760">
    <property type="component" value="Unassembled WGS sequence"/>
</dbReference>
<keyword evidence="3" id="KW-1185">Reference proteome</keyword>
<organism evidence="2 3">
    <name type="scientific">Tanacetum coccineum</name>
    <dbReference type="NCBI Taxonomy" id="301880"/>
    <lineage>
        <taxon>Eukaryota</taxon>
        <taxon>Viridiplantae</taxon>
        <taxon>Streptophyta</taxon>
        <taxon>Embryophyta</taxon>
        <taxon>Tracheophyta</taxon>
        <taxon>Spermatophyta</taxon>
        <taxon>Magnoliopsida</taxon>
        <taxon>eudicotyledons</taxon>
        <taxon>Gunneridae</taxon>
        <taxon>Pentapetalae</taxon>
        <taxon>asterids</taxon>
        <taxon>campanulids</taxon>
        <taxon>Asterales</taxon>
        <taxon>Asteraceae</taxon>
        <taxon>Asteroideae</taxon>
        <taxon>Anthemideae</taxon>
        <taxon>Anthemidinae</taxon>
        <taxon>Tanacetum</taxon>
    </lineage>
</organism>
<sequence>MEEGKGDIEDVFDVNSGIAKDLSPEEVVGIERRSLWDDLRRAKSTSRGCPWILMGDFNVTLKLEEHSAGGSKVNGEMLEFKECLNDIERPKEEFISTVSNEWKNECEGYSMFKLVKKMKRMKIPMNNLAWKNGNIFQNVKNLEEKLKRSQEEVEANPYCKKAKENLSKIFQEYNVAVEDEEKLLAQKAKIKWLSEGDKNTIFFHNIIKSRMHSNRILEVCDNHGNWFDGDNVAMQFVKHFKSFLGDNKSTEQIQNPEELFSNKLTANEAEEMIKDVTNEEIKEAMFGIGNDKAPGPRWIYCCFLQEKLEHLSKIQHPSKVSDYRPIACCNVIYKCISKIITKRLQGCLDKLVSMNQSAFVPGRLIEDNLLITQELLKGYNRKNGPQRCAFKIDIAKAYDFLKQILTHFGFHKKIIEWIMTCVSSTAFSINVNGERHGYFKSGRGLRQGDPMSPYLFTLVMEVLTLMVQRRVSKSNQFKLHWGCKELKLTQLCFADDLLMLCNGDHHSVEVLKQGLMEFSGTSGLIPNMNKSTIFFGSVKEIEKQRILEIMPFAVGKLPMKYLGVPLITKNIGIAECNQLVDRVKQTSQGDLKRGSAKVAWKDICAPKSQGGLGIKRLGPWNETLLCKHLWNLITKKESLWVKWVYIVRLKEKSIWNVEIDENDSGTWKKRIINLREKVRKLPLKTLSEGLKVAEMINNKVWKWPSEWNTKFSWIKYMRTPNLKKGKNDCNVWMDDNGNRGKFSIRKVWDIFKENKHEISWHKAVWFSQCNPRHAFILWLAMHGRLATQDRIMAWNKQKDLLCPLCNKVNDSHEHLFFRCQYSAEIWESLTDRIGIHKWDIDWRKMMDEIAINCRNSIQSVLNRMIMTIAVYYIWTERRIFTDEKRNSQRLLEGMVDSIKMQLMGIKVKNSPAIKKISKEWNIKMNCRE</sequence>
<keyword evidence="2" id="KW-0695">RNA-directed DNA polymerase</keyword>
<dbReference type="SUPFAM" id="SSF56672">
    <property type="entry name" value="DNA/RNA polymerases"/>
    <property type="match status" value="1"/>
</dbReference>
<reference evidence="2" key="2">
    <citation type="submission" date="2022-01" db="EMBL/GenBank/DDBJ databases">
        <authorList>
            <person name="Yamashiro T."/>
            <person name="Shiraishi A."/>
            <person name="Satake H."/>
            <person name="Nakayama K."/>
        </authorList>
    </citation>
    <scope>NUCLEOTIDE SEQUENCE</scope>
</reference>
<feature type="domain" description="Reverse transcriptase" evidence="1">
    <location>
        <begin position="317"/>
        <end position="566"/>
    </location>
</feature>
<comment type="caution">
    <text evidence="2">The sequence shown here is derived from an EMBL/GenBank/DDBJ whole genome shotgun (WGS) entry which is preliminary data.</text>
</comment>